<keyword evidence="3" id="KW-0342">GTP-binding</keyword>
<organism evidence="5 6">
    <name type="scientific">Lymnaea stagnalis</name>
    <name type="common">Great pond snail</name>
    <name type="synonym">Helix stagnalis</name>
    <dbReference type="NCBI Taxonomy" id="6523"/>
    <lineage>
        <taxon>Eukaryota</taxon>
        <taxon>Metazoa</taxon>
        <taxon>Spiralia</taxon>
        <taxon>Lophotrochozoa</taxon>
        <taxon>Mollusca</taxon>
        <taxon>Gastropoda</taxon>
        <taxon>Heterobranchia</taxon>
        <taxon>Euthyneura</taxon>
        <taxon>Panpulmonata</taxon>
        <taxon>Hygrophila</taxon>
        <taxon>Lymnaeoidea</taxon>
        <taxon>Lymnaeidae</taxon>
        <taxon>Lymnaea</taxon>
    </lineage>
</organism>
<sequence>MQKSEDSKSCVDLLLLGKTGNGKSALGNTILRRKAFKSCGSTTSITQTTSYEVSQLGGRSIKVVDGPGIGDTRLDTKLAVAEVISEITKAIAGNPAGYHAFLIVLKVTKRFTREEQDALAFLKEIFGENFVSDFCIIVMTCGDVFEKERKFTGLSFKEWCADQRGPFRDLMDECQDRIALIDNFVQDKCRREKQLNNLLNIVDKLSAGGNRYRDINFSMAEEARRRIMRETKVVSIRETAMRELSLILQKFQSSEDCEEDATRLKVMDAAYRRAENLCTSLKVTDPGDGDVHDLYKMISCVKTVIWDQMQFNARSLEDSKITLAGEKETLAGRYETYKDDNDMVIRLKRRETKGEKGKHEEKLSREAELDNHKKITAVLETKYRELKEKHDEGVLTQIISGVSWSFRSIVARFA</sequence>
<comment type="caution">
    <text evidence="5">The sequence shown here is derived from an EMBL/GenBank/DDBJ whole genome shotgun (WGS) entry which is preliminary data.</text>
</comment>
<evidence type="ECO:0000313" key="6">
    <source>
        <dbReference type="Proteomes" id="UP001497497"/>
    </source>
</evidence>
<feature type="domain" description="AIG1-type G" evidence="4">
    <location>
        <begin position="8"/>
        <end position="221"/>
    </location>
</feature>
<evidence type="ECO:0000256" key="3">
    <source>
        <dbReference type="ARBA" id="ARBA00023134"/>
    </source>
</evidence>
<proteinExistence type="inferred from homology"/>
<dbReference type="GO" id="GO:0005525">
    <property type="term" value="F:GTP binding"/>
    <property type="evidence" value="ECO:0007669"/>
    <property type="project" value="UniProtKB-KW"/>
</dbReference>
<comment type="similarity">
    <text evidence="1">Belongs to the TRAFAC class TrmE-Era-EngA-EngB-Septin-like GTPase superfamily. AIG1/Toc34/Toc159-like paraseptin GTPase family. IAN subfamily.</text>
</comment>
<dbReference type="EMBL" id="CAXITT010000084">
    <property type="protein sequence ID" value="CAL1531280.1"/>
    <property type="molecule type" value="Genomic_DNA"/>
</dbReference>
<protein>
    <recommendedName>
        <fullName evidence="4">AIG1-type G domain-containing protein</fullName>
    </recommendedName>
</protein>
<keyword evidence="2" id="KW-0547">Nucleotide-binding</keyword>
<dbReference type="PANTHER" id="PTHR10903:SF184">
    <property type="entry name" value="GTP-BINDING PROTEIN A"/>
    <property type="match status" value="1"/>
</dbReference>
<dbReference type="SUPFAM" id="SSF52540">
    <property type="entry name" value="P-loop containing nucleoside triphosphate hydrolases"/>
    <property type="match status" value="1"/>
</dbReference>
<evidence type="ECO:0000313" key="5">
    <source>
        <dbReference type="EMBL" id="CAL1531280.1"/>
    </source>
</evidence>
<dbReference type="PANTHER" id="PTHR10903">
    <property type="entry name" value="GTPASE, IMAP FAMILY MEMBER-RELATED"/>
    <property type="match status" value="1"/>
</dbReference>
<keyword evidence="6" id="KW-1185">Reference proteome</keyword>
<dbReference type="PROSITE" id="PS51720">
    <property type="entry name" value="G_AIG1"/>
    <property type="match status" value="1"/>
</dbReference>
<dbReference type="InterPro" id="IPR027417">
    <property type="entry name" value="P-loop_NTPase"/>
</dbReference>
<dbReference type="InterPro" id="IPR045058">
    <property type="entry name" value="GIMA/IAN/Toc"/>
</dbReference>
<evidence type="ECO:0000256" key="2">
    <source>
        <dbReference type="ARBA" id="ARBA00022741"/>
    </source>
</evidence>
<dbReference type="AlphaFoldDB" id="A0AAV2HD91"/>
<gene>
    <name evidence="5" type="ORF">GSLYS_00005375001</name>
</gene>
<evidence type="ECO:0000256" key="1">
    <source>
        <dbReference type="ARBA" id="ARBA00008535"/>
    </source>
</evidence>
<dbReference type="InterPro" id="IPR006703">
    <property type="entry name" value="G_AIG1"/>
</dbReference>
<dbReference type="Gene3D" id="3.40.50.300">
    <property type="entry name" value="P-loop containing nucleotide triphosphate hydrolases"/>
    <property type="match status" value="1"/>
</dbReference>
<name>A0AAV2HD91_LYMST</name>
<dbReference type="Proteomes" id="UP001497497">
    <property type="component" value="Unassembled WGS sequence"/>
</dbReference>
<reference evidence="5 6" key="1">
    <citation type="submission" date="2024-04" db="EMBL/GenBank/DDBJ databases">
        <authorList>
            <consortium name="Genoscope - CEA"/>
            <person name="William W."/>
        </authorList>
    </citation>
    <scope>NUCLEOTIDE SEQUENCE [LARGE SCALE GENOMIC DNA]</scope>
</reference>
<evidence type="ECO:0000259" key="4">
    <source>
        <dbReference type="PROSITE" id="PS51720"/>
    </source>
</evidence>
<dbReference type="Pfam" id="PF04548">
    <property type="entry name" value="AIG1"/>
    <property type="match status" value="1"/>
</dbReference>
<accession>A0AAV2HD91</accession>
<dbReference type="FunFam" id="3.40.50.300:FF:000840">
    <property type="entry name" value="Immune-associated nucleotide-binding protein 9"/>
    <property type="match status" value="1"/>
</dbReference>